<dbReference type="Pfam" id="PF20430">
    <property type="entry name" value="Eplus_motif"/>
    <property type="match status" value="1"/>
</dbReference>
<dbReference type="SUPFAM" id="SSF48452">
    <property type="entry name" value="TPR-like"/>
    <property type="match status" value="1"/>
</dbReference>
<evidence type="ECO:0000259" key="4">
    <source>
        <dbReference type="Pfam" id="PF14432"/>
    </source>
</evidence>
<dbReference type="FunFam" id="1.25.40.10:FF:000285">
    <property type="entry name" value="Pentatricopeptide repeat-containing protein, chloroplastic"/>
    <property type="match status" value="1"/>
</dbReference>
<dbReference type="FunFam" id="1.25.40.10:FF:000351">
    <property type="entry name" value="Pentatricopeptide repeat-containing protein"/>
    <property type="match status" value="1"/>
</dbReference>
<dbReference type="GO" id="GO:0003723">
    <property type="term" value="F:RNA binding"/>
    <property type="evidence" value="ECO:0007669"/>
    <property type="project" value="InterPro"/>
</dbReference>
<evidence type="ECO:0000256" key="2">
    <source>
        <dbReference type="ARBA" id="ARBA00022737"/>
    </source>
</evidence>
<dbReference type="EMBL" id="BDDD01000641">
    <property type="protein sequence ID" value="GAV68579.1"/>
    <property type="molecule type" value="Genomic_DNA"/>
</dbReference>
<dbReference type="InterPro" id="IPR046960">
    <property type="entry name" value="PPR_At4g14850-like_plant"/>
</dbReference>
<comment type="caution">
    <text evidence="5">The sequence shown here is derived from an EMBL/GenBank/DDBJ whole genome shotgun (WGS) entry which is preliminary data.</text>
</comment>
<dbReference type="PROSITE" id="PS51375">
    <property type="entry name" value="PPR"/>
    <property type="match status" value="4"/>
</dbReference>
<dbReference type="OrthoDB" id="185373at2759"/>
<dbReference type="FunFam" id="1.25.40.10:FF:001767">
    <property type="entry name" value="Pentatricopeptide repeat-containing protein At5g15340, mitochondrial"/>
    <property type="match status" value="1"/>
</dbReference>
<evidence type="ECO:0000313" key="6">
    <source>
        <dbReference type="Proteomes" id="UP000187406"/>
    </source>
</evidence>
<accession>A0A1Q3BKZ9</accession>
<dbReference type="NCBIfam" id="TIGR00756">
    <property type="entry name" value="PPR"/>
    <property type="match status" value="4"/>
</dbReference>
<evidence type="ECO:0000256" key="1">
    <source>
        <dbReference type="ARBA" id="ARBA00006643"/>
    </source>
</evidence>
<dbReference type="FunFam" id="1.25.40.10:FF:000144">
    <property type="entry name" value="Pentatricopeptide repeat-containing protein, mitochondrial"/>
    <property type="match status" value="1"/>
</dbReference>
<dbReference type="GO" id="GO:0008270">
    <property type="term" value="F:zinc ion binding"/>
    <property type="evidence" value="ECO:0007669"/>
    <property type="project" value="InterPro"/>
</dbReference>
<dbReference type="Pfam" id="PF14432">
    <property type="entry name" value="DYW_deaminase"/>
    <property type="match status" value="1"/>
</dbReference>
<dbReference type="Pfam" id="PF01535">
    <property type="entry name" value="PPR"/>
    <property type="match status" value="2"/>
</dbReference>
<proteinExistence type="inferred from homology"/>
<comment type="similarity">
    <text evidence="1">Belongs to the PPR family. PCMP-H subfamily.</text>
</comment>
<dbReference type="AlphaFoldDB" id="A0A1Q3BKZ9"/>
<dbReference type="PANTHER" id="PTHR47926:SF342">
    <property type="entry name" value="TETRATRICOPEPTIDE-LIKE HELICAL DOMAIN-CONTAINING PROTEIN-RELATED"/>
    <property type="match status" value="1"/>
</dbReference>
<feature type="repeat" description="PPR" evidence="3">
    <location>
        <begin position="252"/>
        <end position="286"/>
    </location>
</feature>
<organism evidence="5 6">
    <name type="scientific">Cephalotus follicularis</name>
    <name type="common">Albany pitcher plant</name>
    <dbReference type="NCBI Taxonomy" id="3775"/>
    <lineage>
        <taxon>Eukaryota</taxon>
        <taxon>Viridiplantae</taxon>
        <taxon>Streptophyta</taxon>
        <taxon>Embryophyta</taxon>
        <taxon>Tracheophyta</taxon>
        <taxon>Spermatophyta</taxon>
        <taxon>Magnoliopsida</taxon>
        <taxon>eudicotyledons</taxon>
        <taxon>Gunneridae</taxon>
        <taxon>Pentapetalae</taxon>
        <taxon>rosids</taxon>
        <taxon>fabids</taxon>
        <taxon>Oxalidales</taxon>
        <taxon>Cephalotaceae</taxon>
        <taxon>Cephalotus</taxon>
    </lineage>
</organism>
<evidence type="ECO:0000256" key="3">
    <source>
        <dbReference type="PROSITE-ProRule" id="PRU00708"/>
    </source>
</evidence>
<dbReference type="InterPro" id="IPR011990">
    <property type="entry name" value="TPR-like_helical_dom_sf"/>
</dbReference>
<dbReference type="InterPro" id="IPR046849">
    <property type="entry name" value="E2_motif"/>
</dbReference>
<name>A0A1Q3BKZ9_CEPFO</name>
<dbReference type="Proteomes" id="UP000187406">
    <property type="component" value="Unassembled WGS sequence"/>
</dbReference>
<dbReference type="FunCoup" id="A0A1Q3BKZ9">
    <property type="interactions" value="20"/>
</dbReference>
<feature type="repeat" description="PPR" evidence="3">
    <location>
        <begin position="49"/>
        <end position="83"/>
    </location>
</feature>
<gene>
    <name evidence="5" type="ORF">CFOL_v3_12082</name>
</gene>
<keyword evidence="2" id="KW-0677">Repeat</keyword>
<dbReference type="InterPro" id="IPR002885">
    <property type="entry name" value="PPR_rpt"/>
</dbReference>
<keyword evidence="6" id="KW-1185">Reference proteome</keyword>
<feature type="repeat" description="PPR" evidence="3">
    <location>
        <begin position="353"/>
        <end position="387"/>
    </location>
</feature>
<dbReference type="InterPro" id="IPR046848">
    <property type="entry name" value="E_motif"/>
</dbReference>
<evidence type="ECO:0000313" key="5">
    <source>
        <dbReference type="EMBL" id="GAV68579.1"/>
    </source>
</evidence>
<dbReference type="GO" id="GO:0009451">
    <property type="term" value="P:RNA modification"/>
    <property type="evidence" value="ECO:0007669"/>
    <property type="project" value="InterPro"/>
</dbReference>
<feature type="repeat" description="PPR" evidence="3">
    <location>
        <begin position="151"/>
        <end position="185"/>
    </location>
</feature>
<dbReference type="PANTHER" id="PTHR47926">
    <property type="entry name" value="PENTATRICOPEPTIDE REPEAT-CONTAINING PROTEIN"/>
    <property type="match status" value="1"/>
</dbReference>
<sequence length="659" mass="73946">MVDLKNVQSHIIKSGYTLLTFGIKLIDAYLKRGSIVDARKLFDELPVRHIVAWNTMIASYINFKKSGEAIGLFERMMLEGVFPDEYTFSSIFKSFSDLGNEREGQRAHGLSVVLGLEVSNVFVGSALVNMYAKFGKMRDARLVAGQVVDKDVVLHTALIVGYSQQGQDSEALEVFGNMINEGIKANEYTFASILIACGNLEGLSNGKSIHGLIIKSGFESVVASQTSLLTMYSKCGIISDSLKIFKRIANPNQVTWTSLIVGLVQNGREEVALKKFRQMIHNSIKPNSFTLSTVLRACSSLAMLEEGKQIHAIVTKIGLDRDRYAGAALIDLYGKCGNTVMAKLVFDALGEVDVVSINSMIYSYSQNGYGRDALELFNRMKDLGLKPNDVTFISVLLACNNSGLVVEGCRIFASIENNNCELTNDHYACMVDMLGRAGRLEEAEMLIKHVKNPDVVLWRTLVSACRIHGEVDMAERIMDKIIDLVPGDEGTHVLLSNLYASTGRWNQVIEMKSMMREMKLKKNPAMSWVDVDREVHTFMAGNLSHPNSREIIEMLEKLIKKVKILGYVPDTRFVLQELDEERKERSLYYHSEKLAIAFALWRTSNKNTTIRIFKNLRVCGDCHTWIKFVSKVVGRDIIARDAKRFHHFIDGLCSCSDYW</sequence>
<dbReference type="Pfam" id="PF20431">
    <property type="entry name" value="E_motif"/>
    <property type="match status" value="1"/>
</dbReference>
<dbReference type="InterPro" id="IPR032867">
    <property type="entry name" value="DYW_dom"/>
</dbReference>
<reference evidence="6" key="1">
    <citation type="submission" date="2016-04" db="EMBL/GenBank/DDBJ databases">
        <title>Cephalotus genome sequencing.</title>
        <authorList>
            <person name="Fukushima K."/>
            <person name="Hasebe M."/>
            <person name="Fang X."/>
        </authorList>
    </citation>
    <scope>NUCLEOTIDE SEQUENCE [LARGE SCALE GENOMIC DNA]</scope>
    <source>
        <strain evidence="6">cv. St1</strain>
    </source>
</reference>
<dbReference type="InParanoid" id="A0A1Q3BKZ9"/>
<dbReference type="Pfam" id="PF13041">
    <property type="entry name" value="PPR_2"/>
    <property type="match status" value="4"/>
</dbReference>
<dbReference type="Gene3D" id="1.25.40.10">
    <property type="entry name" value="Tetratricopeptide repeat domain"/>
    <property type="match status" value="5"/>
</dbReference>
<feature type="domain" description="DYW" evidence="4">
    <location>
        <begin position="566"/>
        <end position="659"/>
    </location>
</feature>
<protein>
    <submittedName>
        <fullName evidence="5">PPR domain-containing protein/PPR_2 domain-containing protein/DYW_deaminase domain-containing protein</fullName>
    </submittedName>
</protein>